<dbReference type="GO" id="GO:0000722">
    <property type="term" value="P:telomere maintenance via recombination"/>
    <property type="evidence" value="ECO:0007669"/>
    <property type="project" value="EnsemblFungi"/>
</dbReference>
<dbReference type="GO" id="GO:0140445">
    <property type="term" value="C:chromosome, telomeric repeat region"/>
    <property type="evidence" value="ECO:0007669"/>
    <property type="project" value="EnsemblFungi"/>
</dbReference>
<keyword evidence="3 9" id="KW-0235">DNA replication</keyword>
<dbReference type="GO" id="GO:0000794">
    <property type="term" value="C:condensed nuclear chromosome"/>
    <property type="evidence" value="ECO:0007669"/>
    <property type="project" value="EnsemblFungi"/>
</dbReference>
<dbReference type="CDD" id="cd04476">
    <property type="entry name" value="RPA1_DBD_C"/>
    <property type="match status" value="1"/>
</dbReference>
<dbReference type="GO" id="GO:0043934">
    <property type="term" value="P:sporulation"/>
    <property type="evidence" value="ECO:0007669"/>
    <property type="project" value="EnsemblFungi"/>
</dbReference>
<evidence type="ECO:0000256" key="4">
    <source>
        <dbReference type="ARBA" id="ARBA00022723"/>
    </source>
</evidence>
<accession>A0A1X2HV30</accession>
<dbReference type="NCBIfam" id="TIGR00617">
    <property type="entry name" value="rpa1"/>
    <property type="match status" value="1"/>
</dbReference>
<organism evidence="15 16">
    <name type="scientific">Syncephalastrum racemosum</name>
    <name type="common">Filamentous fungus</name>
    <dbReference type="NCBI Taxonomy" id="13706"/>
    <lineage>
        <taxon>Eukaryota</taxon>
        <taxon>Fungi</taxon>
        <taxon>Fungi incertae sedis</taxon>
        <taxon>Mucoromycota</taxon>
        <taxon>Mucoromycotina</taxon>
        <taxon>Mucoromycetes</taxon>
        <taxon>Mucorales</taxon>
        <taxon>Syncephalastraceae</taxon>
        <taxon>Syncephalastrum</taxon>
    </lineage>
</organism>
<dbReference type="GO" id="GO:0007131">
    <property type="term" value="P:reciprocal meiotic recombination"/>
    <property type="evidence" value="ECO:0007669"/>
    <property type="project" value="EnsemblFungi"/>
</dbReference>
<dbReference type="FunFam" id="2.40.50.140:FF:000041">
    <property type="entry name" value="Replication protein A subunit"/>
    <property type="match status" value="1"/>
</dbReference>
<dbReference type="InterPro" id="IPR013955">
    <property type="entry name" value="Rep_factor-A_C"/>
</dbReference>
<evidence type="ECO:0000256" key="8">
    <source>
        <dbReference type="ARBA" id="ARBA00023242"/>
    </source>
</evidence>
<keyword evidence="6 9" id="KW-0862">Zinc</keyword>
<dbReference type="GO" id="GO:0006265">
    <property type="term" value="P:DNA topological change"/>
    <property type="evidence" value="ECO:0007669"/>
    <property type="project" value="EnsemblFungi"/>
</dbReference>
<dbReference type="Proteomes" id="UP000242180">
    <property type="component" value="Unassembled WGS sequence"/>
</dbReference>
<evidence type="ECO:0000313" key="15">
    <source>
        <dbReference type="EMBL" id="ORZ02948.1"/>
    </source>
</evidence>
<dbReference type="FunFam" id="2.40.50.140:FF:000064">
    <property type="entry name" value="Replication protein A subunit"/>
    <property type="match status" value="1"/>
</dbReference>
<protein>
    <recommendedName>
        <fullName evidence="9">Replication protein A subunit</fullName>
    </recommendedName>
</protein>
<sequence length="614" mass="68412">MTTSELTKGSIKALYNDDKQNPLYKDCIVQVINIKGVLAPTGTRYRIIVSDGDYFMQAMLSSQCGALVESGDLNKFNTIRIKECQLNSLKERKILIVISMQVESTAHTERLGTPASLEAEIGSGSQNRGSAAPLSPAGASISAASSAPSAPTAPTPMATSASSASFAGVNGGNAALDRQVFPIKSLNPYQNQWTIKARVSQKSDIRHWHNNRGDGKLFSVNLLDKSGEIKATAFQEQVDRLYNVFEQDKVYYVSKARVTMAKKQFSTLNNEYELSLDNATEVIPCNDEASVPTMNYDFKKIADLELIEKGSIIDVIAIVKEASDVQEIVSRASGKPMKKRELVCVDDSQKQVRLTLWGRTAEDFDASGEPIVAFKSVRVNDFGGRSLSLSMDGTYKINPARPETQRLQHWYNMQGANVSFSGFDRSQMTMDTNSSQNRSSQNVTFQTVKDENYGVGERTDYFSARATVAFIKHETFCYPSCPECKKKVSHDVDGWRCEKCSKNYPEPHYRYILTLSMEDDTAQLFMSAFDDIGQQILGMSASELMRLKETEPEASQKVFANATFNYYNLRARAKTETFNDQTRVKYSIVEAKKISFVEEGRALANEIQQFFGEQ</sequence>
<dbReference type="InParanoid" id="A0A1X2HV30"/>
<dbReference type="GO" id="GO:0003697">
    <property type="term" value="F:single-stranded DNA binding"/>
    <property type="evidence" value="ECO:0007669"/>
    <property type="project" value="EnsemblFungi"/>
</dbReference>
<dbReference type="GO" id="GO:0007004">
    <property type="term" value="P:telomere maintenance via telomerase"/>
    <property type="evidence" value="ECO:0007669"/>
    <property type="project" value="EnsemblFungi"/>
</dbReference>
<dbReference type="GO" id="GO:0005662">
    <property type="term" value="C:DNA replication factor A complex"/>
    <property type="evidence" value="ECO:0007669"/>
    <property type="project" value="EnsemblFungi"/>
</dbReference>
<dbReference type="PANTHER" id="PTHR47165">
    <property type="entry name" value="OS03G0429900 PROTEIN"/>
    <property type="match status" value="1"/>
</dbReference>
<dbReference type="InterPro" id="IPR031657">
    <property type="entry name" value="REPA_OB_2"/>
</dbReference>
<dbReference type="SUPFAM" id="SSF50249">
    <property type="entry name" value="Nucleic acid-binding proteins"/>
    <property type="match status" value="4"/>
</dbReference>
<dbReference type="InterPro" id="IPR004365">
    <property type="entry name" value="NA-bd_OB_tRNA"/>
</dbReference>
<evidence type="ECO:0000256" key="7">
    <source>
        <dbReference type="ARBA" id="ARBA00023125"/>
    </source>
</evidence>
<keyword evidence="7 9" id="KW-0238">DNA-binding</keyword>
<evidence type="ECO:0000259" key="14">
    <source>
        <dbReference type="Pfam" id="PF16900"/>
    </source>
</evidence>
<dbReference type="Pfam" id="PF04057">
    <property type="entry name" value="Rep-A_N"/>
    <property type="match status" value="1"/>
</dbReference>
<keyword evidence="8 9" id="KW-0539">Nucleus</keyword>
<dbReference type="Pfam" id="PF16900">
    <property type="entry name" value="REPA_OB_2"/>
    <property type="match status" value="1"/>
</dbReference>
<comment type="similarity">
    <text evidence="2 9">Belongs to the replication factor A protein 1 family.</text>
</comment>
<keyword evidence="5 9" id="KW-0863">Zinc-finger</keyword>
<keyword evidence="4 9" id="KW-0479">Metal-binding</keyword>
<dbReference type="GO" id="GO:0035861">
    <property type="term" value="C:site of double-strand break"/>
    <property type="evidence" value="ECO:0007669"/>
    <property type="project" value="EnsemblFungi"/>
</dbReference>
<dbReference type="GO" id="GO:0003690">
    <property type="term" value="F:double-stranded DNA binding"/>
    <property type="evidence" value="ECO:0007669"/>
    <property type="project" value="EnsemblFungi"/>
</dbReference>
<comment type="subunit">
    <text evidence="9">Component of the heterotrimeric canonical replication protein A complex (RPA).</text>
</comment>
<feature type="region of interest" description="Disordered" evidence="10">
    <location>
        <begin position="120"/>
        <end position="164"/>
    </location>
</feature>
<dbReference type="InterPro" id="IPR004591">
    <property type="entry name" value="Rfa1"/>
</dbReference>
<dbReference type="InterPro" id="IPR007199">
    <property type="entry name" value="Rep_factor-A_N"/>
</dbReference>
<dbReference type="InterPro" id="IPR047192">
    <property type="entry name" value="Euk_RPA1_DBD_C"/>
</dbReference>
<dbReference type="GO" id="GO:0006289">
    <property type="term" value="P:nucleotide-excision repair"/>
    <property type="evidence" value="ECO:0007669"/>
    <property type="project" value="EnsemblFungi"/>
</dbReference>
<dbReference type="GO" id="GO:0000724">
    <property type="term" value="P:double-strand break repair via homologous recombination"/>
    <property type="evidence" value="ECO:0007669"/>
    <property type="project" value="EnsemblFungi"/>
</dbReference>
<evidence type="ECO:0000256" key="6">
    <source>
        <dbReference type="ARBA" id="ARBA00022833"/>
    </source>
</evidence>
<evidence type="ECO:0000256" key="3">
    <source>
        <dbReference type="ARBA" id="ARBA00022705"/>
    </source>
</evidence>
<dbReference type="GO" id="GO:0016567">
    <property type="term" value="P:protein ubiquitination"/>
    <property type="evidence" value="ECO:0007669"/>
    <property type="project" value="EnsemblFungi"/>
</dbReference>
<dbReference type="InterPro" id="IPR012340">
    <property type="entry name" value="NA-bd_OB-fold"/>
</dbReference>
<evidence type="ECO:0000259" key="12">
    <source>
        <dbReference type="Pfam" id="PF04057"/>
    </source>
</evidence>
<feature type="domain" description="Replication factor A C-terminal" evidence="13">
    <location>
        <begin position="461"/>
        <end position="602"/>
    </location>
</feature>
<evidence type="ECO:0000256" key="10">
    <source>
        <dbReference type="SAM" id="MobiDB-lite"/>
    </source>
</evidence>
<dbReference type="Pfam" id="PF08646">
    <property type="entry name" value="Rep_fac-A_C"/>
    <property type="match status" value="1"/>
</dbReference>
<evidence type="ECO:0000259" key="13">
    <source>
        <dbReference type="Pfam" id="PF08646"/>
    </source>
</evidence>
<dbReference type="FunCoup" id="A0A1X2HV30">
    <property type="interactions" value="803"/>
</dbReference>
<reference evidence="15 16" key="1">
    <citation type="submission" date="2016-07" db="EMBL/GenBank/DDBJ databases">
        <title>Pervasive Adenine N6-methylation of Active Genes in Fungi.</title>
        <authorList>
            <consortium name="DOE Joint Genome Institute"/>
            <person name="Mondo S.J."/>
            <person name="Dannebaum R.O."/>
            <person name="Kuo R.C."/>
            <person name="Labutti K."/>
            <person name="Haridas S."/>
            <person name="Kuo A."/>
            <person name="Salamov A."/>
            <person name="Ahrendt S.R."/>
            <person name="Lipzen A."/>
            <person name="Sullivan W."/>
            <person name="Andreopoulos W.B."/>
            <person name="Clum A."/>
            <person name="Lindquist E."/>
            <person name="Daum C."/>
            <person name="Ramamoorthy G.K."/>
            <person name="Gryganskyi A."/>
            <person name="Culley D."/>
            <person name="Magnuson J.K."/>
            <person name="James T.Y."/>
            <person name="O'Malley M.A."/>
            <person name="Stajich J.E."/>
            <person name="Spatafora J.W."/>
            <person name="Visel A."/>
            <person name="Grigoriev I.V."/>
        </authorList>
    </citation>
    <scope>NUCLEOTIDE SEQUENCE [LARGE SCALE GENOMIC DNA]</scope>
    <source>
        <strain evidence="15 16">NRRL 2496</strain>
    </source>
</reference>
<feature type="domain" description="Replication factor-A protein 1 N-terminal" evidence="12">
    <location>
        <begin position="6"/>
        <end position="102"/>
    </location>
</feature>
<dbReference type="FunFam" id="2.40.50.140:FF:000090">
    <property type="entry name" value="Replication protein A subunit"/>
    <property type="match status" value="1"/>
</dbReference>
<dbReference type="GO" id="GO:0030491">
    <property type="term" value="P:heteroduplex formation"/>
    <property type="evidence" value="ECO:0007669"/>
    <property type="project" value="EnsemblFungi"/>
</dbReference>
<dbReference type="PANTHER" id="PTHR47165:SF4">
    <property type="entry name" value="OS03G0429900 PROTEIN"/>
    <property type="match status" value="1"/>
</dbReference>
<feature type="domain" description="Replication protein A OB" evidence="14">
    <location>
        <begin position="301"/>
        <end position="398"/>
    </location>
</feature>
<dbReference type="GO" id="GO:0033260">
    <property type="term" value="P:nuclear DNA replication"/>
    <property type="evidence" value="ECO:0007669"/>
    <property type="project" value="EnsemblFungi"/>
</dbReference>
<dbReference type="GO" id="GO:0008270">
    <property type="term" value="F:zinc ion binding"/>
    <property type="evidence" value="ECO:0007669"/>
    <property type="project" value="UniProtKB-KW"/>
</dbReference>
<feature type="domain" description="OB" evidence="11">
    <location>
        <begin position="193"/>
        <end position="278"/>
    </location>
</feature>
<dbReference type="GO" id="GO:0005829">
    <property type="term" value="C:cytosol"/>
    <property type="evidence" value="ECO:0007669"/>
    <property type="project" value="EnsemblFungi"/>
</dbReference>
<proteinExistence type="inferred from homology"/>
<evidence type="ECO:0000256" key="9">
    <source>
        <dbReference type="RuleBase" id="RU364130"/>
    </source>
</evidence>
<dbReference type="EMBL" id="MCGN01000001">
    <property type="protein sequence ID" value="ORZ02948.1"/>
    <property type="molecule type" value="Genomic_DNA"/>
</dbReference>
<dbReference type="Pfam" id="PF01336">
    <property type="entry name" value="tRNA_anti-codon"/>
    <property type="match status" value="1"/>
</dbReference>
<keyword evidence="16" id="KW-1185">Reference proteome</keyword>
<comment type="function">
    <text evidence="9">As part of the replication protein A (RPA/RP-A), a single-stranded DNA-binding heterotrimeric complex, may play an essential role in DNA replication, recombination and repair. Binds and stabilizes single-stranded DNA intermediates, preventing complementary DNA reannealing and recruiting different proteins involved in DNA metabolism.</text>
</comment>
<dbReference type="STRING" id="13706.A0A1X2HV30"/>
<feature type="compositionally biased region" description="Low complexity" evidence="10">
    <location>
        <begin position="130"/>
        <end position="164"/>
    </location>
</feature>
<evidence type="ECO:0000256" key="5">
    <source>
        <dbReference type="ARBA" id="ARBA00022771"/>
    </source>
</evidence>
<comment type="caution">
    <text evidence="15">The sequence shown here is derived from an EMBL/GenBank/DDBJ whole genome shotgun (WGS) entry which is preliminary data.</text>
</comment>
<dbReference type="GO" id="GO:0000785">
    <property type="term" value="C:chromatin"/>
    <property type="evidence" value="ECO:0007669"/>
    <property type="project" value="EnsemblFungi"/>
</dbReference>
<evidence type="ECO:0000256" key="1">
    <source>
        <dbReference type="ARBA" id="ARBA00004123"/>
    </source>
</evidence>
<name>A0A1X2HV30_SYNRA</name>
<dbReference type="CDD" id="cd04475">
    <property type="entry name" value="RPA1_DBD_B"/>
    <property type="match status" value="1"/>
</dbReference>
<dbReference type="CDD" id="cd04477">
    <property type="entry name" value="RPA1N"/>
    <property type="match status" value="1"/>
</dbReference>
<dbReference type="AlphaFoldDB" id="A0A1X2HV30"/>
<dbReference type="GO" id="GO:0043565">
    <property type="term" value="F:sequence-specific DNA binding"/>
    <property type="evidence" value="ECO:0007669"/>
    <property type="project" value="EnsemblFungi"/>
</dbReference>
<gene>
    <name evidence="15" type="ORF">BCR43DRAFT_28993</name>
</gene>
<comment type="subcellular location">
    <subcellularLocation>
        <location evidence="1 9">Nucleus</location>
    </subcellularLocation>
</comment>
<dbReference type="OrthoDB" id="1751331at2759"/>
<dbReference type="Gene3D" id="2.40.50.140">
    <property type="entry name" value="Nucleic acid-binding proteins"/>
    <property type="match status" value="4"/>
</dbReference>
<dbReference type="OMA" id="DQCDAFY"/>
<dbReference type="GO" id="GO:0045184">
    <property type="term" value="P:establishment of protein localization"/>
    <property type="evidence" value="ECO:0007669"/>
    <property type="project" value="EnsemblFungi"/>
</dbReference>
<evidence type="ECO:0000256" key="2">
    <source>
        <dbReference type="ARBA" id="ARBA00005690"/>
    </source>
</evidence>
<evidence type="ECO:0000313" key="16">
    <source>
        <dbReference type="Proteomes" id="UP000242180"/>
    </source>
</evidence>
<evidence type="ECO:0000259" key="11">
    <source>
        <dbReference type="Pfam" id="PF01336"/>
    </source>
</evidence>
<dbReference type="CDD" id="cd04474">
    <property type="entry name" value="RPA1_DBD_A"/>
    <property type="match status" value="1"/>
</dbReference>